<evidence type="ECO:0000313" key="1">
    <source>
        <dbReference type="EMBL" id="GAA4544467.1"/>
    </source>
</evidence>
<dbReference type="EMBL" id="BAABGT010000029">
    <property type="protein sequence ID" value="GAA4544467.1"/>
    <property type="molecule type" value="Genomic_DNA"/>
</dbReference>
<evidence type="ECO:0000313" key="2">
    <source>
        <dbReference type="Proteomes" id="UP001501598"/>
    </source>
</evidence>
<proteinExistence type="predicted"/>
<comment type="caution">
    <text evidence="1">The sequence shown here is derived from an EMBL/GenBank/DDBJ whole genome shotgun (WGS) entry which is preliminary data.</text>
</comment>
<name>A0ABP8RR59_9PSEU</name>
<dbReference type="Proteomes" id="UP001501598">
    <property type="component" value="Unassembled WGS sequence"/>
</dbReference>
<evidence type="ECO:0008006" key="3">
    <source>
        <dbReference type="Google" id="ProtNLM"/>
    </source>
</evidence>
<gene>
    <name evidence="1" type="ORF">GCM10023175_22740</name>
</gene>
<protein>
    <recommendedName>
        <fullName evidence="3">Transposase</fullName>
    </recommendedName>
</protein>
<dbReference type="InterPro" id="IPR009057">
    <property type="entry name" value="Homeodomain-like_sf"/>
</dbReference>
<reference evidence="2" key="1">
    <citation type="journal article" date="2019" name="Int. J. Syst. Evol. Microbiol.">
        <title>The Global Catalogue of Microorganisms (GCM) 10K type strain sequencing project: providing services to taxonomists for standard genome sequencing and annotation.</title>
        <authorList>
            <consortium name="The Broad Institute Genomics Platform"/>
            <consortium name="The Broad Institute Genome Sequencing Center for Infectious Disease"/>
            <person name="Wu L."/>
            <person name="Ma J."/>
        </authorList>
    </citation>
    <scope>NUCLEOTIDE SEQUENCE [LARGE SCALE GENOMIC DNA]</scope>
    <source>
        <strain evidence="2">JCM 17906</strain>
    </source>
</reference>
<dbReference type="Pfam" id="PF13565">
    <property type="entry name" value="HTH_32"/>
    <property type="match status" value="1"/>
</dbReference>
<dbReference type="SUPFAM" id="SSF46689">
    <property type="entry name" value="Homeodomain-like"/>
    <property type="match status" value="1"/>
</dbReference>
<dbReference type="RefSeq" id="WP_345415730.1">
    <property type="nucleotide sequence ID" value="NZ_BAABGT010000029.1"/>
</dbReference>
<sequence length="243" mass="26745">MQDKEVGRLPDARGLSPKDLEDLRRRAVGAVEAGVPQIQVALELGVSRRAVGQWVRAFRENGEASFRPGRRGRRPGERLSLAPWQQDRVVAALATGPPDALGLPWLLWTRRSVAELIRRDLAITLSTVTVARYLTRWGILGPRPAAPPPGPSGETGDRAAVQVALTWSAVRIPPCSRPGHALVAVSDQEVLYFLLSPDPFDHSGLDDLERRLRMQAGRDVRISVASCPRRQADLVTGWLDARR</sequence>
<organism evidence="1 2">
    <name type="scientific">Pseudonocardia xishanensis</name>
    <dbReference type="NCBI Taxonomy" id="630995"/>
    <lineage>
        <taxon>Bacteria</taxon>
        <taxon>Bacillati</taxon>
        <taxon>Actinomycetota</taxon>
        <taxon>Actinomycetes</taxon>
        <taxon>Pseudonocardiales</taxon>
        <taxon>Pseudonocardiaceae</taxon>
        <taxon>Pseudonocardia</taxon>
    </lineage>
</organism>
<accession>A0ABP8RR59</accession>
<keyword evidence="2" id="KW-1185">Reference proteome</keyword>